<evidence type="ECO:0000313" key="2">
    <source>
        <dbReference type="Proteomes" id="UP001239462"/>
    </source>
</evidence>
<proteinExistence type="predicted"/>
<comment type="caution">
    <text evidence="1">The sequence shown here is derived from an EMBL/GenBank/DDBJ whole genome shotgun (WGS) entry which is preliminary data.</text>
</comment>
<dbReference type="EMBL" id="JASZZN010000025">
    <property type="protein sequence ID" value="MDM4018729.1"/>
    <property type="molecule type" value="Genomic_DNA"/>
</dbReference>
<gene>
    <name evidence="1" type="ORF">QTN89_24965</name>
</gene>
<evidence type="ECO:0000313" key="1">
    <source>
        <dbReference type="EMBL" id="MDM4018729.1"/>
    </source>
</evidence>
<dbReference type="Proteomes" id="UP001239462">
    <property type="component" value="Unassembled WGS sequence"/>
</dbReference>
<keyword evidence="2" id="KW-1185">Reference proteome</keyword>
<protein>
    <submittedName>
        <fullName evidence="1">DUF4112 domain-containing protein</fullName>
    </submittedName>
</protein>
<dbReference type="InterPro" id="IPR025187">
    <property type="entry name" value="DUF4112"/>
</dbReference>
<sequence length="133" mass="14601">MSELEKIQRRVARVRRIATWLDSRYAIPGTKIRFGLDSLVGLIPGAGDVATAAVSLWLIVEAARLGVPMRTIARMFFNLFVDSTVGAVPVAGDVFDMFFKSNNRNAKLLEKAVARRYGEANNPNAPDTPPTKP</sequence>
<organism evidence="1 2">
    <name type="scientific">Roseiconus lacunae</name>
    <dbReference type="NCBI Taxonomy" id="2605694"/>
    <lineage>
        <taxon>Bacteria</taxon>
        <taxon>Pseudomonadati</taxon>
        <taxon>Planctomycetota</taxon>
        <taxon>Planctomycetia</taxon>
        <taxon>Pirellulales</taxon>
        <taxon>Pirellulaceae</taxon>
        <taxon>Roseiconus</taxon>
    </lineage>
</organism>
<dbReference type="PANTHER" id="PTHR35519:SF2">
    <property type="entry name" value="PH DOMAIN PROTEIN"/>
    <property type="match status" value="1"/>
</dbReference>
<reference evidence="1 2" key="1">
    <citation type="submission" date="2023-06" db="EMBL/GenBank/DDBJ databases">
        <title>Roseiconus lacunae JC819 isolated from Gulf of Mannar region, Tamil Nadu.</title>
        <authorList>
            <person name="Pk S."/>
            <person name="Ch S."/>
            <person name="Ch V.R."/>
        </authorList>
    </citation>
    <scope>NUCLEOTIDE SEQUENCE [LARGE SCALE GENOMIC DNA]</scope>
    <source>
        <strain evidence="1 2">JC819</strain>
    </source>
</reference>
<accession>A0ABT7PQE6</accession>
<dbReference type="PANTHER" id="PTHR35519">
    <property type="entry name" value="MEMBRANE PROTEINS"/>
    <property type="match status" value="1"/>
</dbReference>
<dbReference type="Pfam" id="PF13430">
    <property type="entry name" value="DUF4112"/>
    <property type="match status" value="1"/>
</dbReference>
<dbReference type="RefSeq" id="WP_149498904.1">
    <property type="nucleotide sequence ID" value="NZ_CP141221.1"/>
</dbReference>
<name>A0ABT7PQE6_9BACT</name>